<evidence type="ECO:0000256" key="1">
    <source>
        <dbReference type="SAM" id="Phobius"/>
    </source>
</evidence>
<keyword evidence="1" id="KW-0812">Transmembrane</keyword>
<keyword evidence="3" id="KW-1185">Reference proteome</keyword>
<keyword evidence="1" id="KW-1133">Transmembrane helix</keyword>
<feature type="transmembrane region" description="Helical" evidence="1">
    <location>
        <begin position="134"/>
        <end position="161"/>
    </location>
</feature>
<gene>
    <name evidence="2" type="ORF">BSTOLATCC_MIC38709</name>
</gene>
<protein>
    <submittedName>
        <fullName evidence="2">Uncharacterized protein</fullName>
    </submittedName>
</protein>
<name>A0AAU9JML2_9CILI</name>
<feature type="transmembrane region" description="Helical" evidence="1">
    <location>
        <begin position="16"/>
        <end position="38"/>
    </location>
</feature>
<reference evidence="2" key="1">
    <citation type="submission" date="2021-09" db="EMBL/GenBank/DDBJ databases">
        <authorList>
            <consortium name="AG Swart"/>
            <person name="Singh M."/>
            <person name="Singh A."/>
            <person name="Seah K."/>
            <person name="Emmerich C."/>
        </authorList>
    </citation>
    <scope>NUCLEOTIDE SEQUENCE</scope>
    <source>
        <strain evidence="2">ATCC30299</strain>
    </source>
</reference>
<evidence type="ECO:0000313" key="3">
    <source>
        <dbReference type="Proteomes" id="UP001162131"/>
    </source>
</evidence>
<evidence type="ECO:0000313" key="2">
    <source>
        <dbReference type="EMBL" id="CAG9325455.1"/>
    </source>
</evidence>
<organism evidence="2 3">
    <name type="scientific">Blepharisma stoltei</name>
    <dbReference type="NCBI Taxonomy" id="1481888"/>
    <lineage>
        <taxon>Eukaryota</taxon>
        <taxon>Sar</taxon>
        <taxon>Alveolata</taxon>
        <taxon>Ciliophora</taxon>
        <taxon>Postciliodesmatophora</taxon>
        <taxon>Heterotrichea</taxon>
        <taxon>Heterotrichida</taxon>
        <taxon>Blepharismidae</taxon>
        <taxon>Blepharisma</taxon>
    </lineage>
</organism>
<sequence length="266" mass="29508">MDDPGQKPTISPKLKAFYLVFTFLYFAIIPLKIAVMSIHDWYKQGKDETKWEGSLFEIYNSGGLYKEESYAWLSNHYCEISGNYSSNASSTFTNLYGGGVTFVVFSCLEMIFVLVFAVFGIASTCRKNSCFLCLRVLFSVLAPLAGLLAFALMAGTAVITYSDACDSTSSYLSSQTSTCALTGPQFDLFNFLYIVALSISFWICLCILNCEESKSVESISSQPHEGENHHQDQEQDQLTTRTFPLTVIGPPQNEEGIVVGIPYKDV</sequence>
<dbReference type="AlphaFoldDB" id="A0AAU9JML2"/>
<dbReference type="EMBL" id="CAJZBQ010000038">
    <property type="protein sequence ID" value="CAG9325455.1"/>
    <property type="molecule type" value="Genomic_DNA"/>
</dbReference>
<keyword evidence="1" id="KW-0472">Membrane</keyword>
<dbReference type="Proteomes" id="UP001162131">
    <property type="component" value="Unassembled WGS sequence"/>
</dbReference>
<comment type="caution">
    <text evidence="2">The sequence shown here is derived from an EMBL/GenBank/DDBJ whole genome shotgun (WGS) entry which is preliminary data.</text>
</comment>
<accession>A0AAU9JML2</accession>
<proteinExistence type="predicted"/>
<feature type="transmembrane region" description="Helical" evidence="1">
    <location>
        <begin position="191"/>
        <end position="210"/>
    </location>
</feature>
<feature type="transmembrane region" description="Helical" evidence="1">
    <location>
        <begin position="95"/>
        <end position="122"/>
    </location>
</feature>